<accession>A0AC34QFT4</accession>
<name>A0AC34QFT4_9BILA</name>
<dbReference type="Proteomes" id="UP000887576">
    <property type="component" value="Unplaced"/>
</dbReference>
<proteinExistence type="predicted"/>
<evidence type="ECO:0000313" key="2">
    <source>
        <dbReference type="WBParaSite" id="JU765_v2.g15960.t3"/>
    </source>
</evidence>
<dbReference type="WBParaSite" id="JU765_v2.g15960.t3">
    <property type="protein sequence ID" value="JU765_v2.g15960.t3"/>
    <property type="gene ID" value="JU765_v2.g15960"/>
</dbReference>
<sequence length="210" mass="24301">MGAFFSKVWCNILILMTGRSNKSKYLLCGKLIDCFNYVLLFQGRSNKSKYLLCGSDQSKSEENLTESTKIEELMGQLDSLSSNVGINMVEADFKPLFPRKNGKKHLDCFLHYYDPEKRDNLKVLCSLEPFQWRKINCERGDQRGHYLAHFCLPKSFNKPFQFKFIVNNEYVLAPTAETNNYNVILTEDGFTNNAVDPSRFQTFDPKSLEK</sequence>
<reference evidence="2" key="1">
    <citation type="submission" date="2022-11" db="UniProtKB">
        <authorList>
            <consortium name="WormBaseParasite"/>
        </authorList>
    </citation>
    <scope>IDENTIFICATION</scope>
</reference>
<organism evidence="1 2">
    <name type="scientific">Panagrolaimus sp. JU765</name>
    <dbReference type="NCBI Taxonomy" id="591449"/>
    <lineage>
        <taxon>Eukaryota</taxon>
        <taxon>Metazoa</taxon>
        <taxon>Ecdysozoa</taxon>
        <taxon>Nematoda</taxon>
        <taxon>Chromadorea</taxon>
        <taxon>Rhabditida</taxon>
        <taxon>Tylenchina</taxon>
        <taxon>Panagrolaimomorpha</taxon>
        <taxon>Panagrolaimoidea</taxon>
        <taxon>Panagrolaimidae</taxon>
        <taxon>Panagrolaimus</taxon>
    </lineage>
</organism>
<protein>
    <submittedName>
        <fullName evidence="2">Uncharacterized protein</fullName>
    </submittedName>
</protein>
<evidence type="ECO:0000313" key="1">
    <source>
        <dbReference type="Proteomes" id="UP000887576"/>
    </source>
</evidence>